<proteinExistence type="inferred from homology"/>
<dbReference type="GO" id="GO:0016491">
    <property type="term" value="F:oxidoreductase activity"/>
    <property type="evidence" value="ECO:0007669"/>
    <property type="project" value="UniProtKB-KW"/>
</dbReference>
<dbReference type="InterPro" id="IPR020904">
    <property type="entry name" value="Sc_DH/Rdtase_CS"/>
</dbReference>
<dbReference type="OrthoDB" id="1669814at2759"/>
<dbReference type="PANTHER" id="PTHR24321">
    <property type="entry name" value="DEHYDROGENASES, SHORT CHAIN"/>
    <property type="match status" value="1"/>
</dbReference>
<dbReference type="CDD" id="cd05233">
    <property type="entry name" value="SDR_c"/>
    <property type="match status" value="1"/>
</dbReference>
<keyword evidence="2" id="KW-0521">NADP</keyword>
<dbReference type="PROSITE" id="PS00061">
    <property type="entry name" value="ADH_SHORT"/>
    <property type="match status" value="1"/>
</dbReference>
<accession>A0A5N5CXP7</accession>
<organism evidence="4 5">
    <name type="scientific">Lasiodiplodia theobromae</name>
    <dbReference type="NCBI Taxonomy" id="45133"/>
    <lineage>
        <taxon>Eukaryota</taxon>
        <taxon>Fungi</taxon>
        <taxon>Dikarya</taxon>
        <taxon>Ascomycota</taxon>
        <taxon>Pezizomycotina</taxon>
        <taxon>Dothideomycetes</taxon>
        <taxon>Dothideomycetes incertae sedis</taxon>
        <taxon>Botryosphaeriales</taxon>
        <taxon>Botryosphaeriaceae</taxon>
        <taxon>Lasiodiplodia</taxon>
    </lineage>
</organism>
<evidence type="ECO:0000256" key="3">
    <source>
        <dbReference type="ARBA" id="ARBA00023002"/>
    </source>
</evidence>
<reference evidence="4 5" key="1">
    <citation type="journal article" date="2019" name="Sci. Rep.">
        <title>A multi-omics analysis of the grapevine pathogen Lasiodiplodia theobromae reveals that temperature affects the expression of virulence- and pathogenicity-related genes.</title>
        <authorList>
            <person name="Felix C."/>
            <person name="Meneses R."/>
            <person name="Goncalves M.F.M."/>
            <person name="Tilleman L."/>
            <person name="Duarte A.S."/>
            <person name="Jorrin-Novo J.V."/>
            <person name="Van de Peer Y."/>
            <person name="Deforce D."/>
            <person name="Van Nieuwerburgh F."/>
            <person name="Esteves A.C."/>
            <person name="Alves A."/>
        </authorList>
    </citation>
    <scope>NUCLEOTIDE SEQUENCE [LARGE SCALE GENOMIC DNA]</scope>
    <source>
        <strain evidence="4 5">LA-SOL3</strain>
    </source>
</reference>
<dbReference type="Pfam" id="PF13561">
    <property type="entry name" value="adh_short_C2"/>
    <property type="match status" value="1"/>
</dbReference>
<evidence type="ECO:0000313" key="5">
    <source>
        <dbReference type="Proteomes" id="UP000325902"/>
    </source>
</evidence>
<sequence length="193" mass="20685">MFVEADMCSREDVSALHRRIIAVYGRLDAAVNNAGIMNDMKPFTDLSSDNFERMWQTNVLGLFWCMQEQIRLMVPQNSGHIINMSSAAGLHGTPGAATYAATKHAVVGLTRTAAAEYAQAGLYITAIAPGVIKTDILDGMIKTGAMTEESLCEMMPVKKLGDPAEIARAVSFLLNSKFTTGSVLEVDGGHGAT</sequence>
<dbReference type="PANTHER" id="PTHR24321:SF8">
    <property type="entry name" value="ESTRADIOL 17-BETA-DEHYDROGENASE 8-RELATED"/>
    <property type="match status" value="1"/>
</dbReference>
<evidence type="ECO:0000313" key="4">
    <source>
        <dbReference type="EMBL" id="KAB2570133.1"/>
    </source>
</evidence>
<evidence type="ECO:0000256" key="1">
    <source>
        <dbReference type="ARBA" id="ARBA00006484"/>
    </source>
</evidence>
<evidence type="ECO:0000256" key="2">
    <source>
        <dbReference type="ARBA" id="ARBA00022857"/>
    </source>
</evidence>
<comment type="caution">
    <text evidence="4">The sequence shown here is derived from an EMBL/GenBank/DDBJ whole genome shotgun (WGS) entry which is preliminary data.</text>
</comment>
<dbReference type="Proteomes" id="UP000325902">
    <property type="component" value="Unassembled WGS sequence"/>
</dbReference>
<name>A0A5N5CXP7_9PEZI</name>
<protein>
    <submittedName>
        <fullName evidence="4">2,5-dichloro-2,5-cyclohexadiene-1,4-diol dehydrogenase</fullName>
    </submittedName>
</protein>
<dbReference type="InterPro" id="IPR036291">
    <property type="entry name" value="NAD(P)-bd_dom_sf"/>
</dbReference>
<dbReference type="PRINTS" id="PR00080">
    <property type="entry name" value="SDRFAMILY"/>
</dbReference>
<dbReference type="Gene3D" id="3.40.50.720">
    <property type="entry name" value="NAD(P)-binding Rossmann-like Domain"/>
    <property type="match status" value="1"/>
</dbReference>
<dbReference type="EMBL" id="VCHE01000150">
    <property type="protein sequence ID" value="KAB2570133.1"/>
    <property type="molecule type" value="Genomic_DNA"/>
</dbReference>
<gene>
    <name evidence="4" type="primary">linC_2</name>
    <name evidence="4" type="ORF">DBV05_g11208</name>
</gene>
<keyword evidence="3" id="KW-0560">Oxidoreductase</keyword>
<dbReference type="PRINTS" id="PR00081">
    <property type="entry name" value="GDHRDH"/>
</dbReference>
<dbReference type="SUPFAM" id="SSF51735">
    <property type="entry name" value="NAD(P)-binding Rossmann-fold domains"/>
    <property type="match status" value="1"/>
</dbReference>
<dbReference type="AlphaFoldDB" id="A0A5N5CXP7"/>
<comment type="similarity">
    <text evidence="1">Belongs to the short-chain dehydrogenases/reductases (SDR) family.</text>
</comment>
<keyword evidence="5" id="KW-1185">Reference proteome</keyword>
<dbReference type="InterPro" id="IPR002347">
    <property type="entry name" value="SDR_fam"/>
</dbReference>